<sequence length="305" mass="34088">MEGTAIRALKRTLNPINTLRPRSSLSFLQLSSRTASTTSTARLPTTLSTHPALHRRGPALQPRFPLVTNWPWRQIPSSSPDTTVLERTVFARPSDFSPPLLLFAAGVWGLFVISWYALPDPPKRELTEEEKANIEAEHAKAGFWLQLGNRVSGSVYSSAQPILMGGVSLILAGFLIASTRIATRITMVQMRPVNGSGEGKTFLKLTTVGHEMVKRVIKPKEVRIEDCSAYFPSAERATTVRLRVLKPDGQPFKYTLDRFPYNLDFREIKEDYNVVDKEIVLSIPRLQQTFGAILKGKPNYTNSPL</sequence>
<keyword evidence="1" id="KW-0812">Transmembrane</keyword>
<proteinExistence type="predicted"/>
<evidence type="ECO:0000256" key="1">
    <source>
        <dbReference type="SAM" id="Phobius"/>
    </source>
</evidence>
<name>A0A0D0UZ94_9TREE</name>
<keyword evidence="1" id="KW-0472">Membrane</keyword>
<protein>
    <submittedName>
        <fullName evidence="2">Unplaced genomic scaffold supercont1.17, whole genome shotgun sequence</fullName>
    </submittedName>
</protein>
<evidence type="ECO:0000313" key="3">
    <source>
        <dbReference type="Proteomes" id="UP000053392"/>
    </source>
</evidence>
<keyword evidence="1" id="KW-1133">Transmembrane helix</keyword>
<evidence type="ECO:0000313" key="2">
    <source>
        <dbReference type="EMBL" id="KIR38000.1"/>
    </source>
</evidence>
<keyword evidence="3" id="KW-1185">Reference proteome</keyword>
<reference evidence="2 3" key="1">
    <citation type="submission" date="2015-01" db="EMBL/GenBank/DDBJ databases">
        <title>The Genome Sequence of Cryptococcus gattii Ram5.</title>
        <authorList>
            <consortium name="The Broad Institute Genomics Platform"/>
            <person name="Cuomo C."/>
            <person name="Litvintseva A."/>
            <person name="Chen Y."/>
            <person name="Heitman J."/>
            <person name="Sun S."/>
            <person name="Springer D."/>
            <person name="Dromer F."/>
            <person name="Young S."/>
            <person name="Zeng Q."/>
            <person name="Gargeya S."/>
            <person name="Abouelleil A."/>
            <person name="Alvarado L."/>
            <person name="Chapman S.B."/>
            <person name="Gainer-Dewar J."/>
            <person name="Goldberg J."/>
            <person name="Griggs A."/>
            <person name="Gujja S."/>
            <person name="Hansen M."/>
            <person name="Howarth C."/>
            <person name="Imamovic A."/>
            <person name="Larimer J."/>
            <person name="Murphy C."/>
            <person name="Naylor J."/>
            <person name="Pearson M."/>
            <person name="Priest M."/>
            <person name="Roberts A."/>
            <person name="Saif S."/>
            <person name="Shea T."/>
            <person name="Sykes S."/>
            <person name="Wortman J."/>
            <person name="Nusbaum C."/>
            <person name="Birren B."/>
        </authorList>
    </citation>
    <scope>NUCLEOTIDE SEQUENCE [LARGE SCALE GENOMIC DNA]</scope>
    <source>
        <strain evidence="2 3">Ram5</strain>
    </source>
</reference>
<dbReference type="HOGENOM" id="CLU_912213_0_0_1"/>
<gene>
    <name evidence="2" type="ORF">I313_05995</name>
</gene>
<dbReference type="AlphaFoldDB" id="A0A0D0UZ94"/>
<accession>A0A0D0UZ94</accession>
<dbReference type="EMBL" id="KN847912">
    <property type="protein sequence ID" value="KIR38000.1"/>
    <property type="molecule type" value="Genomic_DNA"/>
</dbReference>
<dbReference type="Proteomes" id="UP000053392">
    <property type="component" value="Unassembled WGS sequence"/>
</dbReference>
<dbReference type="OrthoDB" id="2570873at2759"/>
<feature type="transmembrane region" description="Helical" evidence="1">
    <location>
        <begin position="162"/>
        <end position="182"/>
    </location>
</feature>
<organism evidence="2 3">
    <name type="scientific">Cryptococcus deuterogattii Ram5</name>
    <dbReference type="NCBI Taxonomy" id="1296110"/>
    <lineage>
        <taxon>Eukaryota</taxon>
        <taxon>Fungi</taxon>
        <taxon>Dikarya</taxon>
        <taxon>Basidiomycota</taxon>
        <taxon>Agaricomycotina</taxon>
        <taxon>Tremellomycetes</taxon>
        <taxon>Tremellales</taxon>
        <taxon>Cryptococcaceae</taxon>
        <taxon>Cryptococcus</taxon>
        <taxon>Cryptococcus gattii species complex</taxon>
    </lineage>
</organism>
<feature type="transmembrane region" description="Helical" evidence="1">
    <location>
        <begin position="100"/>
        <end position="118"/>
    </location>
</feature>